<dbReference type="CDD" id="cd18595">
    <property type="entry name" value="ABC_6TM_MRP1_2_3_6_D1_like"/>
    <property type="match status" value="1"/>
</dbReference>
<dbReference type="InterPro" id="IPR011527">
    <property type="entry name" value="ABC1_TM_dom"/>
</dbReference>
<dbReference type="InterPro" id="IPR017871">
    <property type="entry name" value="ABC_transporter-like_CS"/>
</dbReference>
<evidence type="ECO:0000256" key="3">
    <source>
        <dbReference type="ARBA" id="ARBA00022448"/>
    </source>
</evidence>
<feature type="transmembrane region" description="Helical" evidence="10">
    <location>
        <begin position="1062"/>
        <end position="1082"/>
    </location>
</feature>
<evidence type="ECO:0000256" key="5">
    <source>
        <dbReference type="ARBA" id="ARBA00022737"/>
    </source>
</evidence>
<dbReference type="SMART" id="SM00382">
    <property type="entry name" value="AAA"/>
    <property type="match status" value="2"/>
</dbReference>
<keyword evidence="14" id="KW-1185">Reference proteome</keyword>
<feature type="transmembrane region" description="Helical" evidence="10">
    <location>
        <begin position="421"/>
        <end position="441"/>
    </location>
</feature>
<feature type="transmembrane region" description="Helical" evidence="10">
    <location>
        <begin position="312"/>
        <end position="333"/>
    </location>
</feature>
<dbReference type="InterPro" id="IPR003439">
    <property type="entry name" value="ABC_transporter-like_ATP-bd"/>
</dbReference>
<feature type="transmembrane region" description="Helical" evidence="10">
    <location>
        <begin position="1035"/>
        <end position="1056"/>
    </location>
</feature>
<dbReference type="PANTHER" id="PTHR24223:SF443">
    <property type="entry name" value="MULTIDRUG-RESISTANCE LIKE PROTEIN 1, ISOFORM I"/>
    <property type="match status" value="1"/>
</dbReference>
<feature type="domain" description="ABC transmembrane type-1" evidence="12">
    <location>
        <begin position="287"/>
        <end position="561"/>
    </location>
</feature>
<dbReference type="SUPFAM" id="SSF90123">
    <property type="entry name" value="ABC transporter transmembrane region"/>
    <property type="match status" value="2"/>
</dbReference>
<dbReference type="GO" id="GO:0140359">
    <property type="term" value="F:ABC-type transporter activity"/>
    <property type="evidence" value="ECO:0007669"/>
    <property type="project" value="InterPro"/>
</dbReference>
<evidence type="ECO:0000256" key="1">
    <source>
        <dbReference type="ARBA" id="ARBA00004128"/>
    </source>
</evidence>
<evidence type="ECO:0000259" key="11">
    <source>
        <dbReference type="PROSITE" id="PS50893"/>
    </source>
</evidence>
<dbReference type="Gene3D" id="1.20.1560.10">
    <property type="entry name" value="ABC transporter type 1, transmembrane domain"/>
    <property type="match status" value="2"/>
</dbReference>
<feature type="transmembrane region" description="Helical" evidence="10">
    <location>
        <begin position="394"/>
        <end position="415"/>
    </location>
</feature>
<dbReference type="PROSITE" id="PS50929">
    <property type="entry name" value="ABC_TM1F"/>
    <property type="match status" value="2"/>
</dbReference>
<comment type="caution">
    <text evidence="13">The sequence shown here is derived from an EMBL/GenBank/DDBJ whole genome shotgun (WGS) entry which is preliminary data.</text>
</comment>
<evidence type="ECO:0000256" key="7">
    <source>
        <dbReference type="ARBA" id="ARBA00022840"/>
    </source>
</evidence>
<dbReference type="InterPro" id="IPR027417">
    <property type="entry name" value="P-loop_NTPase"/>
</dbReference>
<feature type="transmembrane region" description="Helical" evidence="10">
    <location>
        <begin position="32"/>
        <end position="51"/>
    </location>
</feature>
<feature type="transmembrane region" description="Helical" evidence="10">
    <location>
        <begin position="275"/>
        <end position="300"/>
    </location>
</feature>
<comment type="similarity">
    <text evidence="2">Belongs to the ABC transporter superfamily. ABCC family. Conjugate transporter (TC 3.A.1.208) subfamily.</text>
</comment>
<keyword evidence="7" id="KW-0067">ATP-binding</keyword>
<evidence type="ECO:0000259" key="12">
    <source>
        <dbReference type="PROSITE" id="PS50929"/>
    </source>
</evidence>
<dbReference type="GO" id="GO:0005774">
    <property type="term" value="C:vacuolar membrane"/>
    <property type="evidence" value="ECO:0007669"/>
    <property type="project" value="UniProtKB-SubCell"/>
</dbReference>
<dbReference type="Pfam" id="PF00664">
    <property type="entry name" value="ABC_membrane"/>
    <property type="match status" value="2"/>
</dbReference>
<feature type="transmembrane region" description="Helical" evidence="10">
    <location>
        <begin position="126"/>
        <end position="148"/>
    </location>
</feature>
<dbReference type="EMBL" id="BPLQ01007975">
    <property type="protein sequence ID" value="GIY33686.1"/>
    <property type="molecule type" value="Genomic_DNA"/>
</dbReference>
<dbReference type="CDD" id="cd03250">
    <property type="entry name" value="ABCC_MRP_domain1"/>
    <property type="match status" value="1"/>
</dbReference>
<feature type="transmembrane region" description="Helical" evidence="10">
    <location>
        <begin position="71"/>
        <end position="90"/>
    </location>
</feature>
<evidence type="ECO:0000256" key="10">
    <source>
        <dbReference type="SAM" id="Phobius"/>
    </source>
</evidence>
<feature type="transmembrane region" description="Helical" evidence="10">
    <location>
        <begin position="966"/>
        <end position="990"/>
    </location>
</feature>
<dbReference type="InterPro" id="IPR036640">
    <property type="entry name" value="ABC1_TM_sf"/>
</dbReference>
<evidence type="ECO:0000313" key="14">
    <source>
        <dbReference type="Proteomes" id="UP001054837"/>
    </source>
</evidence>
<dbReference type="PROSITE" id="PS00211">
    <property type="entry name" value="ABC_TRANSPORTER_1"/>
    <property type="match status" value="1"/>
</dbReference>
<feature type="domain" description="ABC transporter" evidence="11">
    <location>
        <begin position="593"/>
        <end position="817"/>
    </location>
</feature>
<protein>
    <submittedName>
        <fullName evidence="13">Multidrug resistance-associated protein 1</fullName>
    </submittedName>
</protein>
<feature type="transmembrane region" description="Helical" evidence="10">
    <location>
        <begin position="1146"/>
        <end position="1167"/>
    </location>
</feature>
<keyword evidence="5" id="KW-0677">Repeat</keyword>
<feature type="domain" description="ABC transmembrane type-1" evidence="12">
    <location>
        <begin position="922"/>
        <end position="1204"/>
    </location>
</feature>
<organism evidence="13 14">
    <name type="scientific">Caerostris darwini</name>
    <dbReference type="NCBI Taxonomy" id="1538125"/>
    <lineage>
        <taxon>Eukaryota</taxon>
        <taxon>Metazoa</taxon>
        <taxon>Ecdysozoa</taxon>
        <taxon>Arthropoda</taxon>
        <taxon>Chelicerata</taxon>
        <taxon>Arachnida</taxon>
        <taxon>Araneae</taxon>
        <taxon>Araneomorphae</taxon>
        <taxon>Entelegynae</taxon>
        <taxon>Araneoidea</taxon>
        <taxon>Araneidae</taxon>
        <taxon>Caerostris</taxon>
    </lineage>
</organism>
<evidence type="ECO:0000313" key="13">
    <source>
        <dbReference type="EMBL" id="GIY33686.1"/>
    </source>
</evidence>
<keyword evidence="3" id="KW-0813">Transport</keyword>
<dbReference type="FunFam" id="3.40.50.300:FF:000074">
    <property type="entry name" value="Multidrug resistance-associated protein 5 isoform 1"/>
    <property type="match status" value="1"/>
</dbReference>
<evidence type="ECO:0000256" key="8">
    <source>
        <dbReference type="ARBA" id="ARBA00022989"/>
    </source>
</evidence>
<keyword evidence="6" id="KW-0547">Nucleotide-binding</keyword>
<dbReference type="FunFam" id="3.40.50.300:FF:000997">
    <property type="entry name" value="Multidrug resistance-associated protein 1"/>
    <property type="match status" value="1"/>
</dbReference>
<keyword evidence="4 10" id="KW-0812">Transmembrane</keyword>
<dbReference type="Gene3D" id="3.40.50.300">
    <property type="entry name" value="P-loop containing nucleotide triphosphate hydrolases"/>
    <property type="match status" value="2"/>
</dbReference>
<feature type="transmembrane region" description="Helical" evidence="10">
    <location>
        <begin position="491"/>
        <end position="524"/>
    </location>
</feature>
<evidence type="ECO:0000256" key="9">
    <source>
        <dbReference type="ARBA" id="ARBA00023136"/>
    </source>
</evidence>
<dbReference type="InterPro" id="IPR003593">
    <property type="entry name" value="AAA+_ATPase"/>
</dbReference>
<dbReference type="FunFam" id="1.20.1560.10:FF:000010">
    <property type="entry name" value="Multidrug resistance-associated ABC transporter"/>
    <property type="match status" value="1"/>
</dbReference>
<feature type="transmembrane region" description="Helical" evidence="10">
    <location>
        <begin position="102"/>
        <end position="120"/>
    </location>
</feature>
<dbReference type="GO" id="GO:0016887">
    <property type="term" value="F:ATP hydrolysis activity"/>
    <property type="evidence" value="ECO:0007669"/>
    <property type="project" value="InterPro"/>
</dbReference>
<dbReference type="PANTHER" id="PTHR24223">
    <property type="entry name" value="ATP-BINDING CASSETTE SUB-FAMILY C"/>
    <property type="match status" value="1"/>
</dbReference>
<keyword evidence="9 10" id="KW-0472">Membrane</keyword>
<dbReference type="CDD" id="cd03244">
    <property type="entry name" value="ABCC_MRP_domain2"/>
    <property type="match status" value="1"/>
</dbReference>
<dbReference type="GO" id="GO:0005524">
    <property type="term" value="F:ATP binding"/>
    <property type="evidence" value="ECO:0007669"/>
    <property type="project" value="UniProtKB-KW"/>
</dbReference>
<accession>A0AAV4SLI5</accession>
<gene>
    <name evidence="13" type="primary">ABCC1</name>
    <name evidence="13" type="ORF">CDAR_117341</name>
</gene>
<feature type="domain" description="ABC transporter" evidence="11">
    <location>
        <begin position="1241"/>
        <end position="1475"/>
    </location>
</feature>
<comment type="subcellular location">
    <subcellularLocation>
        <location evidence="1">Vacuole membrane</location>
        <topology evidence="1">Multi-pass membrane protein</topology>
    </subcellularLocation>
</comment>
<dbReference type="Pfam" id="PF00005">
    <property type="entry name" value="ABC_tran"/>
    <property type="match status" value="2"/>
</dbReference>
<feature type="transmembrane region" description="Helical" evidence="10">
    <location>
        <begin position="168"/>
        <end position="188"/>
    </location>
</feature>
<dbReference type="Proteomes" id="UP001054837">
    <property type="component" value="Unassembled WGS sequence"/>
</dbReference>
<proteinExistence type="inferred from homology"/>
<dbReference type="InterPro" id="IPR050173">
    <property type="entry name" value="ABC_transporter_C-like"/>
</dbReference>
<evidence type="ECO:0000256" key="6">
    <source>
        <dbReference type="ARBA" id="ARBA00022741"/>
    </source>
</evidence>
<dbReference type="PROSITE" id="PS50893">
    <property type="entry name" value="ABC_TRANSPORTER_2"/>
    <property type="match status" value="2"/>
</dbReference>
<dbReference type="SUPFAM" id="SSF52540">
    <property type="entry name" value="P-loop containing nucleoside triphosphate hydrolases"/>
    <property type="match status" value="2"/>
</dbReference>
<reference evidence="13 14" key="1">
    <citation type="submission" date="2021-06" db="EMBL/GenBank/DDBJ databases">
        <title>Caerostris darwini draft genome.</title>
        <authorList>
            <person name="Kono N."/>
            <person name="Arakawa K."/>
        </authorList>
    </citation>
    <scope>NUCLEOTIDE SEQUENCE [LARGE SCALE GENOMIC DNA]</scope>
</reference>
<keyword evidence="8 10" id="KW-1133">Transmembrane helix</keyword>
<evidence type="ECO:0000256" key="2">
    <source>
        <dbReference type="ARBA" id="ARBA00009726"/>
    </source>
</evidence>
<dbReference type="CDD" id="cd18603">
    <property type="entry name" value="ABC_6TM_MRP1_2_3_6_D2_like"/>
    <property type="match status" value="1"/>
</dbReference>
<evidence type="ECO:0000256" key="4">
    <source>
        <dbReference type="ARBA" id="ARBA00022692"/>
    </source>
</evidence>
<name>A0AAV4SLI5_9ARAC</name>
<sequence>MIGNFCGDPFWDLNQTWNTQVPQFSSCFEDTILASLPCLLYCFILCLHLFLLPRPVSPNPLPWTWLNVSKMFFSSCLLIISCVWCGIDIYGTYYQNLPYSSILSSCSRTVTFFLVLLTMWRHRTVGITTSAVLSTFWILLFLCSIFLYRSAFIKGFIIESEKISGKNFILNILFHPIIFVQFFLSVLVDKKNYSSLQETNVMDKLSFLPSLTFLWFTKIVYKSRKRLLVVEDLCFSAKHLIAKNTYATLAKHWKYYLLPEKHPNISLLWALMKAFWPYFISVILLDLIFSLAQIIPALLLDRIIDFTIHDFYSWRGYFYASLIFLLDLVSRTVVNYSDFLIYVSGIQIESSLMGTVYRKNLYMSPAARKDYNSGTLMSLLSVDIKRIQWFSAHISDLLVLPIRIIVIVFVMWQYVGVSTAAGVAVVVLLFPVSFFVSRAGWKFSDKQMGVKDRRLKLMNEILNGIKILKLYAWEIPFAGRLSAIRNEEIKWIRYSFLCNIITFFVFYCAPFMISVATFATFLLIDSNNVLSPTKAFVTLTLMEQLKSGLFHLPDAIADLIQANVSIKRLRQFFYCENKDKTIIGSNPENGEAVTLKEASFSWTSDSDCVLNNINLHVRKGQIIAVIGPVGAGKSSLLSSLLGELHKKSGSVDMKGSIAYVPQETWILNRTLKNNILLVKRMAEEKYNKILDLCCLRPDLEMLPAGDETEIGEKGVNLSGGQKLRVNLAQAVYQDKDVYLLDDPLSAVDVHVRKALFKDIIGNNGLLKNKTRILVTHDVSVLSDVDLIVSMKEGAIDEMGTYNDLLNRRGSFARFVEEHSHAKVQEEEEIQHERISVSRLNSRISVSRLNSRISLSRLDSKDSIKSNISLESGGGDQLIINARKCMDVDEQYRLTEDEKMEIGSVNRLVYLKYVKQMSWPLFLGAAFGLMGYTAFQTGADIWLSKWSADALSNGTRNASQTIWRLSIYGGIGLAEGVSSFLGNLLLIYAVTRACERFHRFMLDSVLKSPMSFFDTTPTGRIVNRFTTDLEILDNQLFYQIGGCLNCIFTAIACFIVIGMNTPIFLVALIPLGIAYGSIMVLHLNTYRQIKRLESTGRSPIYSLFMESIQGVSSISAYGAKKDFVQMFEEKLDRCLVCTFNNYVSTSWLAFCLNALGSVIIFVATMLAIQNRHTLNPALIGLVVSYALGVTDALKWFVRTYSELENKSISVERIDEYCHLKQEAPWDLSCEGLSDDWPQKGQISFEDYSTRYRENLDLILKEINLSIESSEKVGIIGRTGAGKSSITLSLFRIIEPTTGTIKIDNIDITKIGLHNLRSKLTIIPQDPILFNGSLRMNLDPNNEYSDEEIWASLEKAYLKTFVSNLSEALEHDIEEGGSNLSAGQRQLVCLARALLKNSKILVLDEATASVDMDTDQLIQNTIRTAFADRTVITIAHRINTVLDYDKIVVLESGKIVEVGNPTNLLENENSQFYLMNKEAGLI</sequence>
<dbReference type="FunFam" id="1.20.1560.10:FF:000006">
    <property type="entry name" value="ATP-binding cassette, sub-family C (CFTR/MRP), member 9"/>
    <property type="match status" value="1"/>
</dbReference>